<keyword evidence="5" id="KW-1185">Reference proteome</keyword>
<organism evidence="4 5">
    <name type="scientific">Jutongia hominis</name>
    <dbReference type="NCBI Taxonomy" id="2763664"/>
    <lineage>
        <taxon>Bacteria</taxon>
        <taxon>Bacillati</taxon>
        <taxon>Bacillota</taxon>
        <taxon>Clostridia</taxon>
        <taxon>Lachnospirales</taxon>
        <taxon>Lachnospiraceae</taxon>
        <taxon>Jutongia</taxon>
    </lineage>
</organism>
<keyword evidence="2 4" id="KW-0808">Transferase</keyword>
<reference evidence="4 5" key="1">
    <citation type="submission" date="2020-08" db="EMBL/GenBank/DDBJ databases">
        <title>Genome public.</title>
        <authorList>
            <person name="Liu C."/>
            <person name="Sun Q."/>
        </authorList>
    </citation>
    <scope>NUCLEOTIDE SEQUENCE [LARGE SCALE GENOMIC DNA]</scope>
    <source>
        <strain evidence="4 5">BX3</strain>
    </source>
</reference>
<dbReference type="SUPFAM" id="SSF56214">
    <property type="entry name" value="4'-phosphopantetheinyl transferase"/>
    <property type="match status" value="2"/>
</dbReference>
<protein>
    <submittedName>
        <fullName evidence="4">4'-phosphopantetheinyl transferase superfamily protein</fullName>
    </submittedName>
</protein>
<name>A0ABR7MRL4_9FIRM</name>
<comment type="caution">
    <text evidence="4">The sequence shown here is derived from an EMBL/GenBank/DDBJ whole genome shotgun (WGS) entry which is preliminary data.</text>
</comment>
<sequence>MYKTYLFQQEEFVKDDFVKQLLTLLPMERKEKALRYRNLIDRNNCVISYIMLKIALKECFGITKFTMKYDENGKPYLLEYPDIFFSISHCVYGCVVAVADELIGVDIQNVIPFSYNVAERVCCSEELNVLTNSRNQTIDFIRMWTIKESYLKMIGEGIVGDLKSVNTLEMSSSSTEIVFSKNIIIVVCRKK</sequence>
<dbReference type="RefSeq" id="WP_249302606.1">
    <property type="nucleotide sequence ID" value="NZ_JACRSW010000007.1"/>
</dbReference>
<dbReference type="InterPro" id="IPR008278">
    <property type="entry name" value="4-PPantetheinyl_Trfase_dom"/>
</dbReference>
<dbReference type="PANTHER" id="PTHR12215">
    <property type="entry name" value="PHOSPHOPANTETHEINE TRANSFERASE"/>
    <property type="match status" value="1"/>
</dbReference>
<comment type="similarity">
    <text evidence="1">Belongs to the P-Pant transferase superfamily. Gsp/Sfp/HetI/AcpT family.</text>
</comment>
<evidence type="ECO:0000259" key="3">
    <source>
        <dbReference type="Pfam" id="PF01648"/>
    </source>
</evidence>
<evidence type="ECO:0000256" key="2">
    <source>
        <dbReference type="ARBA" id="ARBA00022679"/>
    </source>
</evidence>
<feature type="domain" description="4'-phosphopantetheinyl transferase" evidence="3">
    <location>
        <begin position="103"/>
        <end position="180"/>
    </location>
</feature>
<gene>
    <name evidence="4" type="ORF">H8700_01755</name>
</gene>
<dbReference type="InterPro" id="IPR050559">
    <property type="entry name" value="P-Pant_transferase_sf"/>
</dbReference>
<dbReference type="InterPro" id="IPR037143">
    <property type="entry name" value="4-PPantetheinyl_Trfase_dom_sf"/>
</dbReference>
<dbReference type="EMBL" id="JACRSW010000007">
    <property type="protein sequence ID" value="MBC8556439.1"/>
    <property type="molecule type" value="Genomic_DNA"/>
</dbReference>
<evidence type="ECO:0000313" key="5">
    <source>
        <dbReference type="Proteomes" id="UP000637513"/>
    </source>
</evidence>
<accession>A0ABR7MRL4</accession>
<dbReference type="Proteomes" id="UP000637513">
    <property type="component" value="Unassembled WGS sequence"/>
</dbReference>
<evidence type="ECO:0000313" key="4">
    <source>
        <dbReference type="EMBL" id="MBC8556439.1"/>
    </source>
</evidence>
<proteinExistence type="inferred from homology"/>
<dbReference type="GO" id="GO:0016740">
    <property type="term" value="F:transferase activity"/>
    <property type="evidence" value="ECO:0007669"/>
    <property type="project" value="UniProtKB-KW"/>
</dbReference>
<dbReference type="PANTHER" id="PTHR12215:SF10">
    <property type="entry name" value="L-AMINOADIPATE-SEMIALDEHYDE DEHYDROGENASE-PHOSPHOPANTETHEINYL TRANSFERASE"/>
    <property type="match status" value="1"/>
</dbReference>
<evidence type="ECO:0000256" key="1">
    <source>
        <dbReference type="ARBA" id="ARBA00010990"/>
    </source>
</evidence>
<dbReference type="Gene3D" id="3.90.470.20">
    <property type="entry name" value="4'-phosphopantetheinyl transferase domain"/>
    <property type="match status" value="1"/>
</dbReference>
<dbReference type="Pfam" id="PF01648">
    <property type="entry name" value="ACPS"/>
    <property type="match status" value="1"/>
</dbReference>